<keyword evidence="8" id="KW-1133">Transmembrane helix</keyword>
<dbReference type="EMBL" id="VITR01000007">
    <property type="protein sequence ID" value="TWB41748.1"/>
    <property type="molecule type" value="Genomic_DNA"/>
</dbReference>
<keyword evidence="6" id="KW-0812">Transmembrane</keyword>
<name>A0A560H643_9PROT</name>
<dbReference type="SUPFAM" id="SSF74653">
    <property type="entry name" value="TolA/TonB C-terminal domain"/>
    <property type="match status" value="2"/>
</dbReference>
<proteinExistence type="inferred from homology"/>
<dbReference type="PANTHER" id="PTHR33446">
    <property type="entry name" value="PROTEIN TONB-RELATED"/>
    <property type="match status" value="1"/>
</dbReference>
<keyword evidence="7" id="KW-0653">Protein transport</keyword>
<keyword evidence="10" id="KW-0732">Signal</keyword>
<dbReference type="GO" id="GO:0055085">
    <property type="term" value="P:transmembrane transport"/>
    <property type="evidence" value="ECO:0007669"/>
    <property type="project" value="InterPro"/>
</dbReference>
<evidence type="ECO:0000256" key="8">
    <source>
        <dbReference type="ARBA" id="ARBA00022989"/>
    </source>
</evidence>
<protein>
    <submittedName>
        <fullName evidence="12">TonB family protein</fullName>
    </submittedName>
</protein>
<dbReference type="GO" id="GO:0015031">
    <property type="term" value="P:protein transport"/>
    <property type="evidence" value="ECO:0007669"/>
    <property type="project" value="UniProtKB-KW"/>
</dbReference>
<dbReference type="Pfam" id="PF03544">
    <property type="entry name" value="TonB_C"/>
    <property type="match status" value="2"/>
</dbReference>
<feature type="domain" description="TonB C-terminal" evidence="11">
    <location>
        <begin position="29"/>
        <end position="127"/>
    </location>
</feature>
<comment type="caution">
    <text evidence="12">The sequence shown here is derived from an EMBL/GenBank/DDBJ whole genome shotgun (WGS) entry which is preliminary data.</text>
</comment>
<dbReference type="InterPro" id="IPR051045">
    <property type="entry name" value="TonB-dependent_transducer"/>
</dbReference>
<dbReference type="Gene3D" id="3.30.1150.10">
    <property type="match status" value="2"/>
</dbReference>
<dbReference type="PANTHER" id="PTHR33446:SF2">
    <property type="entry name" value="PROTEIN TONB"/>
    <property type="match status" value="1"/>
</dbReference>
<evidence type="ECO:0000256" key="1">
    <source>
        <dbReference type="ARBA" id="ARBA00004383"/>
    </source>
</evidence>
<keyword evidence="3" id="KW-0813">Transport</keyword>
<evidence type="ECO:0000256" key="3">
    <source>
        <dbReference type="ARBA" id="ARBA00022448"/>
    </source>
</evidence>
<dbReference type="PROSITE" id="PS52015">
    <property type="entry name" value="TONB_CTD"/>
    <property type="match status" value="2"/>
</dbReference>
<dbReference type="GO" id="GO:0098797">
    <property type="term" value="C:plasma membrane protein complex"/>
    <property type="evidence" value="ECO:0007669"/>
    <property type="project" value="TreeGrafter"/>
</dbReference>
<keyword evidence="13" id="KW-1185">Reference proteome</keyword>
<evidence type="ECO:0000313" key="12">
    <source>
        <dbReference type="EMBL" id="TWB41748.1"/>
    </source>
</evidence>
<evidence type="ECO:0000256" key="10">
    <source>
        <dbReference type="SAM" id="SignalP"/>
    </source>
</evidence>
<dbReference type="GO" id="GO:0031992">
    <property type="term" value="F:energy transducer activity"/>
    <property type="evidence" value="ECO:0007669"/>
    <property type="project" value="TreeGrafter"/>
</dbReference>
<dbReference type="InterPro" id="IPR006260">
    <property type="entry name" value="TonB/TolA_C"/>
</dbReference>
<dbReference type="NCBIfam" id="TIGR01352">
    <property type="entry name" value="tonB_Cterm"/>
    <property type="match status" value="1"/>
</dbReference>
<evidence type="ECO:0000256" key="2">
    <source>
        <dbReference type="ARBA" id="ARBA00006555"/>
    </source>
</evidence>
<dbReference type="InterPro" id="IPR037682">
    <property type="entry name" value="TonB_C"/>
</dbReference>
<feature type="signal peptide" evidence="10">
    <location>
        <begin position="1"/>
        <end position="23"/>
    </location>
</feature>
<dbReference type="Proteomes" id="UP000315751">
    <property type="component" value="Unassembled WGS sequence"/>
</dbReference>
<keyword evidence="4" id="KW-1003">Cell membrane</keyword>
<accession>A0A560H643</accession>
<reference evidence="12 13" key="1">
    <citation type="submission" date="2019-06" db="EMBL/GenBank/DDBJ databases">
        <title>Genomic Encyclopedia of Type Strains, Phase IV (KMG-V): Genome sequencing to study the core and pangenomes of soil and plant-associated prokaryotes.</title>
        <authorList>
            <person name="Whitman W."/>
        </authorList>
    </citation>
    <scope>NUCLEOTIDE SEQUENCE [LARGE SCALE GENOMIC DNA]</scope>
    <source>
        <strain evidence="12 13">BR 11622</strain>
    </source>
</reference>
<comment type="subcellular location">
    <subcellularLocation>
        <location evidence="1">Cell inner membrane</location>
        <topology evidence="1">Single-pass membrane protein</topology>
        <orientation evidence="1">Periplasmic side</orientation>
    </subcellularLocation>
</comment>
<feature type="chain" id="PRO_5021831301" evidence="10">
    <location>
        <begin position="24"/>
        <end position="267"/>
    </location>
</feature>
<comment type="similarity">
    <text evidence="2">Belongs to the TonB family.</text>
</comment>
<evidence type="ECO:0000256" key="9">
    <source>
        <dbReference type="ARBA" id="ARBA00023136"/>
    </source>
</evidence>
<sequence>MHHRHHRLFVALCLALLPSTAGAADPPDPTQPRLDVASFKQPDYPAESARAGEEGRVGVSVQCGADGHVSDPQVVEPSGFVRLDNAVLAVVPGLRCFPGHDPKTGEIVTGRTRFRFNFKLREPPPPASLHLTPDDIRDLAAAARAANPGVTIPEPTDSDSQQTLWKLALEAKLVPGAFKRPAYPAASVDQREAGTAAVAFLCGIDGHVTTTRVINSAGSPRLDAALSEAVPVGTACVPTTTGPDKRPVASWGFVAHAFTPPEPAPNH</sequence>
<organism evidence="12 13">
    <name type="scientific">Nitrospirillum amazonense</name>
    <dbReference type="NCBI Taxonomy" id="28077"/>
    <lineage>
        <taxon>Bacteria</taxon>
        <taxon>Pseudomonadati</taxon>
        <taxon>Pseudomonadota</taxon>
        <taxon>Alphaproteobacteria</taxon>
        <taxon>Rhodospirillales</taxon>
        <taxon>Azospirillaceae</taxon>
        <taxon>Nitrospirillum</taxon>
    </lineage>
</organism>
<gene>
    <name evidence="12" type="ORF">FBZ90_107119</name>
</gene>
<evidence type="ECO:0000313" key="13">
    <source>
        <dbReference type="Proteomes" id="UP000315751"/>
    </source>
</evidence>
<evidence type="ECO:0000259" key="11">
    <source>
        <dbReference type="PROSITE" id="PS52015"/>
    </source>
</evidence>
<dbReference type="RefSeq" id="WP_186455793.1">
    <property type="nucleotide sequence ID" value="NZ_VITR01000007.1"/>
</dbReference>
<evidence type="ECO:0000256" key="4">
    <source>
        <dbReference type="ARBA" id="ARBA00022475"/>
    </source>
</evidence>
<keyword evidence="9" id="KW-0472">Membrane</keyword>
<evidence type="ECO:0000256" key="5">
    <source>
        <dbReference type="ARBA" id="ARBA00022519"/>
    </source>
</evidence>
<feature type="domain" description="TonB C-terminal" evidence="11">
    <location>
        <begin position="168"/>
        <end position="262"/>
    </location>
</feature>
<keyword evidence="5" id="KW-0997">Cell inner membrane</keyword>
<evidence type="ECO:0000256" key="7">
    <source>
        <dbReference type="ARBA" id="ARBA00022927"/>
    </source>
</evidence>
<evidence type="ECO:0000256" key="6">
    <source>
        <dbReference type="ARBA" id="ARBA00022692"/>
    </source>
</evidence>
<dbReference type="AlphaFoldDB" id="A0A560H643"/>